<dbReference type="PANTHER" id="PTHR24356:SF1">
    <property type="entry name" value="SERINE_THREONINE-PROTEIN KINASE GREATWALL"/>
    <property type="match status" value="1"/>
</dbReference>
<keyword evidence="2" id="KW-0723">Serine/threonine-protein kinase</keyword>
<dbReference type="GO" id="GO:0005524">
    <property type="term" value="F:ATP binding"/>
    <property type="evidence" value="ECO:0007669"/>
    <property type="project" value="UniProtKB-KW"/>
</dbReference>
<comment type="caution">
    <text evidence="10">The sequence shown here is derived from an EMBL/GenBank/DDBJ whole genome shotgun (WGS) entry which is preliminary data.</text>
</comment>
<dbReference type="EC" id="2.7.11.1" evidence="1"/>
<dbReference type="Proteomes" id="UP000324800">
    <property type="component" value="Unassembled WGS sequence"/>
</dbReference>
<dbReference type="EMBL" id="SNRW01007242">
    <property type="protein sequence ID" value="KAA6381585.1"/>
    <property type="molecule type" value="Genomic_DNA"/>
</dbReference>
<reference evidence="10 11" key="1">
    <citation type="submission" date="2019-03" db="EMBL/GenBank/DDBJ databases">
        <title>Single cell metagenomics reveals metabolic interactions within the superorganism composed of flagellate Streblomastix strix and complex community of Bacteroidetes bacteria on its surface.</title>
        <authorList>
            <person name="Treitli S.C."/>
            <person name="Kolisko M."/>
            <person name="Husnik F."/>
            <person name="Keeling P."/>
            <person name="Hampl V."/>
        </authorList>
    </citation>
    <scope>NUCLEOTIDE SEQUENCE [LARGE SCALE GENOMIC DNA]</scope>
    <source>
        <strain evidence="10">ST1C</strain>
    </source>
</reference>
<dbReference type="AlphaFoldDB" id="A0A5J4VGH6"/>
<evidence type="ECO:0000256" key="1">
    <source>
        <dbReference type="ARBA" id="ARBA00012513"/>
    </source>
</evidence>
<sequence length="182" mass="21026">MIIYYYSQEVNSLLGDCIMSAGGQQPPLKRTWSDYEPIEELSSGAFGRIYVMKHLPTDQLEVIKCISYMKDDNKKIADEEVRMLNLAKSPFTVCLIDTFRHDLDICLVLEYCPGGNLRDMIDKDLKKMSDKDRKMKGYSFGYQILMGMDVLHTQGIIHRDLKPENILIDKYGNIKIGLLYNR</sequence>
<name>A0A5J4VGH6_9EUKA</name>
<dbReference type="PROSITE" id="PS00108">
    <property type="entry name" value="PROTEIN_KINASE_ST"/>
    <property type="match status" value="1"/>
</dbReference>
<evidence type="ECO:0000256" key="6">
    <source>
        <dbReference type="ARBA" id="ARBA00022840"/>
    </source>
</evidence>
<evidence type="ECO:0000256" key="7">
    <source>
        <dbReference type="ARBA" id="ARBA00047899"/>
    </source>
</evidence>
<evidence type="ECO:0000259" key="9">
    <source>
        <dbReference type="PROSITE" id="PS50011"/>
    </source>
</evidence>
<feature type="domain" description="Protein kinase" evidence="9">
    <location>
        <begin position="35"/>
        <end position="182"/>
    </location>
</feature>
<dbReference type="PROSITE" id="PS50011">
    <property type="entry name" value="PROTEIN_KINASE_DOM"/>
    <property type="match status" value="1"/>
</dbReference>
<dbReference type="InterPro" id="IPR011009">
    <property type="entry name" value="Kinase-like_dom_sf"/>
</dbReference>
<keyword evidence="4" id="KW-0547">Nucleotide-binding</keyword>
<evidence type="ECO:0000256" key="3">
    <source>
        <dbReference type="ARBA" id="ARBA00022679"/>
    </source>
</evidence>
<protein>
    <recommendedName>
        <fullName evidence="1">non-specific serine/threonine protein kinase</fullName>
        <ecNumber evidence="1">2.7.11.1</ecNumber>
    </recommendedName>
</protein>
<evidence type="ECO:0000256" key="2">
    <source>
        <dbReference type="ARBA" id="ARBA00022527"/>
    </source>
</evidence>
<keyword evidence="6" id="KW-0067">ATP-binding</keyword>
<dbReference type="Pfam" id="PF00069">
    <property type="entry name" value="Pkinase"/>
    <property type="match status" value="1"/>
</dbReference>
<evidence type="ECO:0000256" key="8">
    <source>
        <dbReference type="ARBA" id="ARBA00048679"/>
    </source>
</evidence>
<evidence type="ECO:0000313" key="10">
    <source>
        <dbReference type="EMBL" id="KAA6381585.1"/>
    </source>
</evidence>
<dbReference type="SMART" id="SM00220">
    <property type="entry name" value="S_TKc"/>
    <property type="match status" value="1"/>
</dbReference>
<gene>
    <name evidence="10" type="ORF">EZS28_022888</name>
</gene>
<dbReference type="InterPro" id="IPR000719">
    <property type="entry name" value="Prot_kinase_dom"/>
</dbReference>
<evidence type="ECO:0000256" key="4">
    <source>
        <dbReference type="ARBA" id="ARBA00022741"/>
    </source>
</evidence>
<evidence type="ECO:0000256" key="5">
    <source>
        <dbReference type="ARBA" id="ARBA00022777"/>
    </source>
</evidence>
<dbReference type="Gene3D" id="1.10.510.10">
    <property type="entry name" value="Transferase(Phosphotransferase) domain 1"/>
    <property type="match status" value="1"/>
</dbReference>
<evidence type="ECO:0000313" key="11">
    <source>
        <dbReference type="Proteomes" id="UP000324800"/>
    </source>
</evidence>
<comment type="catalytic activity">
    <reaction evidence="7">
        <text>L-threonyl-[protein] + ATP = O-phospho-L-threonyl-[protein] + ADP + H(+)</text>
        <dbReference type="Rhea" id="RHEA:46608"/>
        <dbReference type="Rhea" id="RHEA-COMP:11060"/>
        <dbReference type="Rhea" id="RHEA-COMP:11605"/>
        <dbReference type="ChEBI" id="CHEBI:15378"/>
        <dbReference type="ChEBI" id="CHEBI:30013"/>
        <dbReference type="ChEBI" id="CHEBI:30616"/>
        <dbReference type="ChEBI" id="CHEBI:61977"/>
        <dbReference type="ChEBI" id="CHEBI:456216"/>
        <dbReference type="EC" id="2.7.11.1"/>
    </reaction>
</comment>
<dbReference type="InterPro" id="IPR050236">
    <property type="entry name" value="Ser_Thr_kinase_AGC"/>
</dbReference>
<keyword evidence="5" id="KW-0418">Kinase</keyword>
<dbReference type="PANTHER" id="PTHR24356">
    <property type="entry name" value="SERINE/THREONINE-PROTEIN KINASE"/>
    <property type="match status" value="1"/>
</dbReference>
<accession>A0A5J4VGH6</accession>
<organism evidence="10 11">
    <name type="scientific">Streblomastix strix</name>
    <dbReference type="NCBI Taxonomy" id="222440"/>
    <lineage>
        <taxon>Eukaryota</taxon>
        <taxon>Metamonada</taxon>
        <taxon>Preaxostyla</taxon>
        <taxon>Oxymonadida</taxon>
        <taxon>Streblomastigidae</taxon>
        <taxon>Streblomastix</taxon>
    </lineage>
</organism>
<dbReference type="SUPFAM" id="SSF56112">
    <property type="entry name" value="Protein kinase-like (PK-like)"/>
    <property type="match status" value="1"/>
</dbReference>
<dbReference type="CDD" id="cd00180">
    <property type="entry name" value="PKc"/>
    <property type="match status" value="1"/>
</dbReference>
<dbReference type="InterPro" id="IPR008271">
    <property type="entry name" value="Ser/Thr_kinase_AS"/>
</dbReference>
<comment type="catalytic activity">
    <reaction evidence="8">
        <text>L-seryl-[protein] + ATP = O-phospho-L-seryl-[protein] + ADP + H(+)</text>
        <dbReference type="Rhea" id="RHEA:17989"/>
        <dbReference type="Rhea" id="RHEA-COMP:9863"/>
        <dbReference type="Rhea" id="RHEA-COMP:11604"/>
        <dbReference type="ChEBI" id="CHEBI:15378"/>
        <dbReference type="ChEBI" id="CHEBI:29999"/>
        <dbReference type="ChEBI" id="CHEBI:30616"/>
        <dbReference type="ChEBI" id="CHEBI:83421"/>
        <dbReference type="ChEBI" id="CHEBI:456216"/>
        <dbReference type="EC" id="2.7.11.1"/>
    </reaction>
</comment>
<keyword evidence="3" id="KW-0808">Transferase</keyword>
<proteinExistence type="predicted"/>
<dbReference type="GO" id="GO:0035556">
    <property type="term" value="P:intracellular signal transduction"/>
    <property type="evidence" value="ECO:0007669"/>
    <property type="project" value="TreeGrafter"/>
</dbReference>
<dbReference type="OrthoDB" id="310217at2759"/>
<dbReference type="GO" id="GO:0004674">
    <property type="term" value="F:protein serine/threonine kinase activity"/>
    <property type="evidence" value="ECO:0007669"/>
    <property type="project" value="UniProtKB-KW"/>
</dbReference>